<evidence type="ECO:0000256" key="2">
    <source>
        <dbReference type="SAM" id="SignalP"/>
    </source>
</evidence>
<keyword evidence="2" id="KW-0732">Signal</keyword>
<proteinExistence type="predicted"/>
<reference evidence="3" key="1">
    <citation type="submission" date="2015-11" db="EMBL/GenBank/DDBJ databases">
        <title>De novo transcriptome assembly of four potential Pierce s Disease insect vectors from Arizona vineyards.</title>
        <authorList>
            <person name="Tassone E.E."/>
        </authorList>
    </citation>
    <scope>NUCLEOTIDE SEQUENCE</scope>
</reference>
<name>A0A1B6EXW6_9HEMI</name>
<feature type="region of interest" description="Disordered" evidence="1">
    <location>
        <begin position="86"/>
        <end position="213"/>
    </location>
</feature>
<feature type="compositionally biased region" description="Polar residues" evidence="1">
    <location>
        <begin position="140"/>
        <end position="174"/>
    </location>
</feature>
<evidence type="ECO:0000256" key="1">
    <source>
        <dbReference type="SAM" id="MobiDB-lite"/>
    </source>
</evidence>
<sequence length="213" mass="24509">MRLIWILIVLAACEAQNCRRRGSRRYARRRGIYGRSRGSFGPKGLDETPPGYSRFQQDDSWESHEMDFLPPSRPFPGKFYFEKQFRPAPIDDSQSLNQTPQRYSRRRKEKPKAANSDFKKGSSSEESSSEVEPYVDTKTKPNPSGSSKTNKVSTAETDSSTKGKSATETYQWTIQKPVKPVSGEDFSFYIKDESDDEEDNDDNNLDNTNDYRW</sequence>
<accession>A0A1B6EXW6</accession>
<feature type="chain" id="PRO_5012859466" evidence="2">
    <location>
        <begin position="16"/>
        <end position="213"/>
    </location>
</feature>
<evidence type="ECO:0000313" key="3">
    <source>
        <dbReference type="EMBL" id="JAS42818.1"/>
    </source>
</evidence>
<feature type="region of interest" description="Disordered" evidence="1">
    <location>
        <begin position="37"/>
        <end position="70"/>
    </location>
</feature>
<protein>
    <submittedName>
        <fullName evidence="3">Uncharacterized protein</fullName>
    </submittedName>
</protein>
<dbReference type="AlphaFoldDB" id="A0A1B6EXW6"/>
<gene>
    <name evidence="3" type="ORF">g.10713</name>
</gene>
<organism evidence="3">
    <name type="scientific">Cuerna arida</name>
    <dbReference type="NCBI Taxonomy" id="1464854"/>
    <lineage>
        <taxon>Eukaryota</taxon>
        <taxon>Metazoa</taxon>
        <taxon>Ecdysozoa</taxon>
        <taxon>Arthropoda</taxon>
        <taxon>Hexapoda</taxon>
        <taxon>Insecta</taxon>
        <taxon>Pterygota</taxon>
        <taxon>Neoptera</taxon>
        <taxon>Paraneoptera</taxon>
        <taxon>Hemiptera</taxon>
        <taxon>Auchenorrhyncha</taxon>
        <taxon>Membracoidea</taxon>
        <taxon>Cicadellidae</taxon>
        <taxon>Cicadellinae</taxon>
        <taxon>Proconiini</taxon>
        <taxon>Cuerna</taxon>
    </lineage>
</organism>
<feature type="signal peptide" evidence="2">
    <location>
        <begin position="1"/>
        <end position="15"/>
    </location>
</feature>
<feature type="compositionally biased region" description="Acidic residues" evidence="1">
    <location>
        <begin position="193"/>
        <end position="204"/>
    </location>
</feature>
<feature type="compositionally biased region" description="Polar residues" evidence="1">
    <location>
        <begin position="92"/>
        <end position="102"/>
    </location>
</feature>
<dbReference type="EMBL" id="GECZ01026951">
    <property type="protein sequence ID" value="JAS42818.1"/>
    <property type="molecule type" value="Transcribed_RNA"/>
</dbReference>